<dbReference type="PROSITE" id="PS50851">
    <property type="entry name" value="CHEW"/>
    <property type="match status" value="1"/>
</dbReference>
<dbReference type="SUPFAM" id="SSF50341">
    <property type="entry name" value="CheW-like"/>
    <property type="match status" value="1"/>
</dbReference>
<evidence type="ECO:0000259" key="1">
    <source>
        <dbReference type="PROSITE" id="PS50851"/>
    </source>
</evidence>
<dbReference type="GO" id="GO:0007165">
    <property type="term" value="P:signal transduction"/>
    <property type="evidence" value="ECO:0007669"/>
    <property type="project" value="InterPro"/>
</dbReference>
<dbReference type="Pfam" id="PF01584">
    <property type="entry name" value="CheW"/>
    <property type="match status" value="1"/>
</dbReference>
<accession>A0A1F6SYB9</accession>
<dbReference type="Proteomes" id="UP000178379">
    <property type="component" value="Unassembled WGS sequence"/>
</dbReference>
<reference evidence="2 3" key="1">
    <citation type="journal article" date="2016" name="Nat. Commun.">
        <title>Thousands of microbial genomes shed light on interconnected biogeochemical processes in an aquifer system.</title>
        <authorList>
            <person name="Anantharaman K."/>
            <person name="Brown C.T."/>
            <person name="Hug L.A."/>
            <person name="Sharon I."/>
            <person name="Castelle C.J."/>
            <person name="Probst A.J."/>
            <person name="Thomas B.C."/>
            <person name="Singh A."/>
            <person name="Wilkins M.J."/>
            <person name="Karaoz U."/>
            <person name="Brodie E.L."/>
            <person name="Williams K.H."/>
            <person name="Hubbard S.S."/>
            <person name="Banfield J.F."/>
        </authorList>
    </citation>
    <scope>NUCLEOTIDE SEQUENCE [LARGE SCALE GENOMIC DNA]</scope>
</reference>
<organism evidence="2 3">
    <name type="scientific">Candidatus Muproteobacteria bacterium RBG_16_62_13</name>
    <dbReference type="NCBI Taxonomy" id="1817756"/>
    <lineage>
        <taxon>Bacteria</taxon>
        <taxon>Pseudomonadati</taxon>
        <taxon>Pseudomonadota</taxon>
        <taxon>Candidatus Muproteobacteria</taxon>
    </lineage>
</organism>
<protein>
    <recommendedName>
        <fullName evidence="1">CheW-like domain-containing protein</fullName>
    </recommendedName>
</protein>
<dbReference type="SMART" id="SM00260">
    <property type="entry name" value="CheW"/>
    <property type="match status" value="1"/>
</dbReference>
<dbReference type="GO" id="GO:0006935">
    <property type="term" value="P:chemotaxis"/>
    <property type="evidence" value="ECO:0007669"/>
    <property type="project" value="InterPro"/>
</dbReference>
<dbReference type="InterPro" id="IPR002545">
    <property type="entry name" value="CheW-lke_dom"/>
</dbReference>
<sequence>MRKQAAADQIHGLEIPTSGLSLFLPSATIAEIVNVGALTAVPFAPPWLLGVLGWRTVAVPVVSFEALLGGAVTAPRPQSKVVVLYPLRGRPDWEFTGILTAAEPRPHMVQPATTAAASADELPVTPYLAAGIRLNDRLFGIPDLDRLRQAYYP</sequence>
<evidence type="ECO:0000313" key="2">
    <source>
        <dbReference type="EMBL" id="OGI37679.1"/>
    </source>
</evidence>
<comment type="caution">
    <text evidence="2">The sequence shown here is derived from an EMBL/GenBank/DDBJ whole genome shotgun (WGS) entry which is preliminary data.</text>
</comment>
<dbReference type="InterPro" id="IPR036061">
    <property type="entry name" value="CheW-like_dom_sf"/>
</dbReference>
<evidence type="ECO:0000313" key="3">
    <source>
        <dbReference type="Proteomes" id="UP000178379"/>
    </source>
</evidence>
<feature type="domain" description="CheW-like" evidence="1">
    <location>
        <begin position="9"/>
        <end position="153"/>
    </location>
</feature>
<dbReference type="Gene3D" id="2.40.50.180">
    <property type="entry name" value="CheA-289, Domain 4"/>
    <property type="match status" value="1"/>
</dbReference>
<gene>
    <name evidence="2" type="ORF">A2140_06510</name>
</gene>
<dbReference type="STRING" id="1817756.A2140_06510"/>
<dbReference type="EMBL" id="MFSQ01000142">
    <property type="protein sequence ID" value="OGI37679.1"/>
    <property type="molecule type" value="Genomic_DNA"/>
</dbReference>
<dbReference type="AlphaFoldDB" id="A0A1F6SYB9"/>
<name>A0A1F6SYB9_9PROT</name>
<proteinExistence type="predicted"/>